<dbReference type="EMBL" id="FNDU01000005">
    <property type="protein sequence ID" value="SDI13887.1"/>
    <property type="molecule type" value="Genomic_DNA"/>
</dbReference>
<keyword evidence="3 6" id="KW-0812">Transmembrane</keyword>
<evidence type="ECO:0000256" key="2">
    <source>
        <dbReference type="ARBA" id="ARBA00022475"/>
    </source>
</evidence>
<keyword evidence="5 6" id="KW-0472">Membrane</keyword>
<dbReference type="Proteomes" id="UP000199017">
    <property type="component" value="Unassembled WGS sequence"/>
</dbReference>
<protein>
    <submittedName>
        <fullName evidence="7">Threonine/homoserine/homoserine lactone efflux protein</fullName>
    </submittedName>
</protein>
<name>A0A1G8I4X1_9BACI</name>
<evidence type="ECO:0000256" key="1">
    <source>
        <dbReference type="ARBA" id="ARBA00004651"/>
    </source>
</evidence>
<feature type="transmembrane region" description="Helical" evidence="6">
    <location>
        <begin position="187"/>
        <end position="204"/>
    </location>
</feature>
<feature type="transmembrane region" description="Helical" evidence="6">
    <location>
        <begin position="6"/>
        <end position="28"/>
    </location>
</feature>
<proteinExistence type="predicted"/>
<gene>
    <name evidence="7" type="ORF">SAMN05216352_10537</name>
</gene>
<sequence length="207" mass="22010">MDPLVILAFIGTAVVLTLSPGPDILFVIAQSISQNKQAGIATALGLCSGLLVHITAAAAGISAIIYQSSIAFSIVKYAGAAYLLYLAWLAFRDRSKTGLSNGTSPLQYLALYKKGIIMNLLNPKVSLFFLALLPQFTSPAAGSVTVQMLILGLVFLVQALVIFSIVSFTANKASRFVLENPGVSRRMNIIQGGLFTIIGLQILFSEK</sequence>
<dbReference type="GO" id="GO:0015171">
    <property type="term" value="F:amino acid transmembrane transporter activity"/>
    <property type="evidence" value="ECO:0007669"/>
    <property type="project" value="TreeGrafter"/>
</dbReference>
<dbReference type="AlphaFoldDB" id="A0A1G8I4X1"/>
<evidence type="ECO:0000313" key="7">
    <source>
        <dbReference type="EMBL" id="SDI13887.1"/>
    </source>
</evidence>
<dbReference type="RefSeq" id="WP_091584203.1">
    <property type="nucleotide sequence ID" value="NZ_FNDU01000005.1"/>
</dbReference>
<dbReference type="Pfam" id="PF01810">
    <property type="entry name" value="LysE"/>
    <property type="match status" value="1"/>
</dbReference>
<feature type="transmembrane region" description="Helical" evidence="6">
    <location>
        <begin position="145"/>
        <end position="166"/>
    </location>
</feature>
<keyword evidence="8" id="KW-1185">Reference proteome</keyword>
<comment type="subcellular location">
    <subcellularLocation>
        <location evidence="1">Cell membrane</location>
        <topology evidence="1">Multi-pass membrane protein</topology>
    </subcellularLocation>
</comment>
<feature type="transmembrane region" description="Helical" evidence="6">
    <location>
        <begin position="111"/>
        <end position="133"/>
    </location>
</feature>
<dbReference type="PIRSF" id="PIRSF006324">
    <property type="entry name" value="LeuE"/>
    <property type="match status" value="1"/>
</dbReference>
<evidence type="ECO:0000256" key="4">
    <source>
        <dbReference type="ARBA" id="ARBA00022989"/>
    </source>
</evidence>
<dbReference type="OrthoDB" id="9784202at2"/>
<evidence type="ECO:0000313" key="8">
    <source>
        <dbReference type="Proteomes" id="UP000199017"/>
    </source>
</evidence>
<dbReference type="InterPro" id="IPR001123">
    <property type="entry name" value="LeuE-type"/>
</dbReference>
<dbReference type="STRING" id="930129.SAMN05216352_10537"/>
<accession>A0A1G8I4X1</accession>
<organism evidence="7 8">
    <name type="scientific">Alteribacillus bidgolensis</name>
    <dbReference type="NCBI Taxonomy" id="930129"/>
    <lineage>
        <taxon>Bacteria</taxon>
        <taxon>Bacillati</taxon>
        <taxon>Bacillota</taxon>
        <taxon>Bacilli</taxon>
        <taxon>Bacillales</taxon>
        <taxon>Bacillaceae</taxon>
        <taxon>Alteribacillus</taxon>
    </lineage>
</organism>
<feature type="transmembrane region" description="Helical" evidence="6">
    <location>
        <begin position="40"/>
        <end position="64"/>
    </location>
</feature>
<evidence type="ECO:0000256" key="5">
    <source>
        <dbReference type="ARBA" id="ARBA00023136"/>
    </source>
</evidence>
<evidence type="ECO:0000256" key="3">
    <source>
        <dbReference type="ARBA" id="ARBA00022692"/>
    </source>
</evidence>
<dbReference type="GO" id="GO:0005886">
    <property type="term" value="C:plasma membrane"/>
    <property type="evidence" value="ECO:0007669"/>
    <property type="project" value="UniProtKB-SubCell"/>
</dbReference>
<dbReference type="PANTHER" id="PTHR30086">
    <property type="entry name" value="ARGININE EXPORTER PROTEIN ARGO"/>
    <property type="match status" value="1"/>
</dbReference>
<feature type="transmembrane region" description="Helical" evidence="6">
    <location>
        <begin position="70"/>
        <end position="91"/>
    </location>
</feature>
<keyword evidence="4 6" id="KW-1133">Transmembrane helix</keyword>
<dbReference type="PANTHER" id="PTHR30086:SF20">
    <property type="entry name" value="ARGININE EXPORTER PROTEIN ARGO-RELATED"/>
    <property type="match status" value="1"/>
</dbReference>
<reference evidence="7 8" key="1">
    <citation type="submission" date="2016-10" db="EMBL/GenBank/DDBJ databases">
        <authorList>
            <person name="de Groot N.N."/>
        </authorList>
    </citation>
    <scope>NUCLEOTIDE SEQUENCE [LARGE SCALE GENOMIC DNA]</scope>
    <source>
        <strain evidence="8">P4B,CCM 7963,CECT 7998,DSM 25260,IBRC-M 10614,KCTC 13821</strain>
    </source>
</reference>
<keyword evidence="2" id="KW-1003">Cell membrane</keyword>
<evidence type="ECO:0000256" key="6">
    <source>
        <dbReference type="SAM" id="Phobius"/>
    </source>
</evidence>